<evidence type="ECO:0000313" key="10">
    <source>
        <dbReference type="Proteomes" id="UP000509549"/>
    </source>
</evidence>
<comment type="subunit">
    <text evidence="7">Monomer. Binds directly to the core enzyme of the DNA-dependent RNA polymerase and to nascent RNA.</text>
</comment>
<comment type="similarity">
    <text evidence="7">Belongs to the NusA family.</text>
</comment>
<dbReference type="FunFam" id="3.30.300.20:FF:000002">
    <property type="entry name" value="Transcription termination/antitermination protein NusA"/>
    <property type="match status" value="1"/>
</dbReference>
<evidence type="ECO:0000256" key="3">
    <source>
        <dbReference type="ARBA" id="ARBA00022814"/>
    </source>
</evidence>
<feature type="domain" description="S1 motif" evidence="8">
    <location>
        <begin position="136"/>
        <end position="199"/>
    </location>
</feature>
<organism evidence="9 10">
    <name type="scientific">Candidatus Azoamicus ciliaticola</name>
    <dbReference type="NCBI Taxonomy" id="2652803"/>
    <lineage>
        <taxon>Bacteria</taxon>
        <taxon>Pseudomonadati</taxon>
        <taxon>Pseudomonadota</taxon>
        <taxon>Gammaproteobacteria</taxon>
        <taxon>Candidatus Azoamicaceae</taxon>
        <taxon>Candidatus Azoamicus</taxon>
    </lineage>
</organism>
<dbReference type="GO" id="GO:0006353">
    <property type="term" value="P:DNA-templated transcription termination"/>
    <property type="evidence" value="ECO:0007669"/>
    <property type="project" value="UniProtKB-UniRule"/>
</dbReference>
<dbReference type="InterPro" id="IPR012340">
    <property type="entry name" value="NA-bd_OB-fold"/>
</dbReference>
<dbReference type="Gene3D" id="2.40.50.140">
    <property type="entry name" value="Nucleic acid-binding proteins"/>
    <property type="match status" value="1"/>
</dbReference>
<evidence type="ECO:0000259" key="8">
    <source>
        <dbReference type="PROSITE" id="PS50126"/>
    </source>
</evidence>
<dbReference type="SUPFAM" id="SSF69705">
    <property type="entry name" value="Transcription factor NusA, N-terminal domain"/>
    <property type="match status" value="1"/>
</dbReference>
<protein>
    <recommendedName>
        <fullName evidence="7">Transcription termination/antitermination protein NusA</fullName>
    </recommendedName>
</protein>
<dbReference type="InterPro" id="IPR003029">
    <property type="entry name" value="S1_domain"/>
</dbReference>
<keyword evidence="2 7" id="KW-0963">Cytoplasm</keyword>
<dbReference type="RefSeq" id="WP_176604851.1">
    <property type="nucleotide sequence ID" value="NZ_LR794158.1"/>
</dbReference>
<keyword evidence="5 7" id="KW-0805">Transcription regulation</keyword>
<name>A0A6J5JYY3_9GAMM</name>
<accession>A0A6J5JYY3</accession>
<proteinExistence type="inferred from homology"/>
<dbReference type="SMART" id="SM00316">
    <property type="entry name" value="S1"/>
    <property type="match status" value="1"/>
</dbReference>
<dbReference type="Pfam" id="PF13184">
    <property type="entry name" value="KH_NusA_1st"/>
    <property type="match status" value="1"/>
</dbReference>
<keyword evidence="10" id="KW-1185">Reference proteome</keyword>
<dbReference type="NCBIfam" id="TIGR01953">
    <property type="entry name" value="NusA"/>
    <property type="match status" value="1"/>
</dbReference>
<keyword evidence="3 7" id="KW-0889">Transcription antitermination</keyword>
<dbReference type="GO" id="GO:0003700">
    <property type="term" value="F:DNA-binding transcription factor activity"/>
    <property type="evidence" value="ECO:0007669"/>
    <property type="project" value="InterPro"/>
</dbReference>
<dbReference type="PROSITE" id="PS50084">
    <property type="entry name" value="KH_TYPE_1"/>
    <property type="match status" value="1"/>
</dbReference>
<dbReference type="AlphaFoldDB" id="A0A6J5JYY3"/>
<keyword evidence="1 7" id="KW-0806">Transcription termination</keyword>
<dbReference type="GO" id="GO:0003723">
    <property type="term" value="F:RNA binding"/>
    <property type="evidence" value="ECO:0007669"/>
    <property type="project" value="UniProtKB-UniRule"/>
</dbReference>
<evidence type="ECO:0000256" key="4">
    <source>
        <dbReference type="ARBA" id="ARBA00022884"/>
    </source>
</evidence>
<evidence type="ECO:0000256" key="7">
    <source>
        <dbReference type="HAMAP-Rule" id="MF_00945"/>
    </source>
</evidence>
<dbReference type="GO" id="GO:0031564">
    <property type="term" value="P:transcription antitermination"/>
    <property type="evidence" value="ECO:0007669"/>
    <property type="project" value="UniProtKB-UniRule"/>
</dbReference>
<dbReference type="SUPFAM" id="SSF50249">
    <property type="entry name" value="Nucleic acid-binding proteins"/>
    <property type="match status" value="1"/>
</dbReference>
<dbReference type="PANTHER" id="PTHR22648:SF0">
    <property type="entry name" value="TRANSCRIPTION TERMINATION_ANTITERMINATION PROTEIN NUSA"/>
    <property type="match status" value="1"/>
</dbReference>
<dbReference type="InterPro" id="IPR004087">
    <property type="entry name" value="KH_dom"/>
</dbReference>
<comment type="subcellular location">
    <subcellularLocation>
        <location evidence="7">Cytoplasm</location>
    </subcellularLocation>
</comment>
<reference evidence="9 10" key="1">
    <citation type="submission" date="2020-04" db="EMBL/GenBank/DDBJ databases">
        <authorList>
            <person name="Graf S J."/>
        </authorList>
    </citation>
    <scope>NUCLEOTIDE SEQUENCE [LARGE SCALE GENOMIC DNA]</scope>
    <source>
        <strain evidence="9">1</strain>
    </source>
</reference>
<dbReference type="SUPFAM" id="SSF54814">
    <property type="entry name" value="Prokaryotic type KH domain (KH-domain type II)"/>
    <property type="match status" value="2"/>
</dbReference>
<gene>
    <name evidence="7 9" type="primary">nusA</name>
    <name evidence="9" type="ORF">ESZ_00101</name>
</gene>
<dbReference type="Pfam" id="PF26594">
    <property type="entry name" value="KH_NusA_2nd"/>
    <property type="match status" value="1"/>
</dbReference>
<dbReference type="SMART" id="SM00322">
    <property type="entry name" value="KH"/>
    <property type="match status" value="1"/>
</dbReference>
<keyword evidence="4 7" id="KW-0694">RNA-binding</keyword>
<dbReference type="Gene3D" id="3.30.1480.10">
    <property type="entry name" value="NusA, N-terminal domain"/>
    <property type="match status" value="1"/>
</dbReference>
<dbReference type="InterPro" id="IPR025249">
    <property type="entry name" value="TF_NusA_KH_1st"/>
</dbReference>
<dbReference type="InterPro" id="IPR015946">
    <property type="entry name" value="KH_dom-like_a/b"/>
</dbReference>
<dbReference type="CDD" id="cd02134">
    <property type="entry name" value="KH-II_NusA_rpt1"/>
    <property type="match status" value="1"/>
</dbReference>
<evidence type="ECO:0000313" key="9">
    <source>
        <dbReference type="EMBL" id="CAB3976319.1"/>
    </source>
</evidence>
<evidence type="ECO:0000256" key="6">
    <source>
        <dbReference type="ARBA" id="ARBA00023163"/>
    </source>
</evidence>
<dbReference type="Proteomes" id="UP000509549">
    <property type="component" value="Chromosome"/>
</dbReference>
<dbReference type="PANTHER" id="PTHR22648">
    <property type="entry name" value="TRANSCRIPTION TERMINATION FACTOR NUSA"/>
    <property type="match status" value="1"/>
</dbReference>
<dbReference type="KEGG" id="acil:ESZ_00101"/>
<comment type="function">
    <text evidence="7">Participates in both transcription termination and antitermination.</text>
</comment>
<evidence type="ECO:0000256" key="2">
    <source>
        <dbReference type="ARBA" id="ARBA00022490"/>
    </source>
</evidence>
<keyword evidence="6 7" id="KW-0804">Transcription</keyword>
<dbReference type="InterPro" id="IPR030842">
    <property type="entry name" value="TF_NusA_bacterial"/>
</dbReference>
<dbReference type="Pfam" id="PF08529">
    <property type="entry name" value="NusA_N"/>
    <property type="match status" value="1"/>
</dbReference>
<sequence length="342" mass="39311">MNKKIPLKSIIDSVSNEKGISREIIFNAIKEAILFATKKKYKMLEVETQVDQETGIYKTYALYTVIDEIKISNPFKNITLIQAQKYNPDIKIGDTIKKEIDSIHFGRIDAQLARNIINKRVKNAEKELNLKDFNDNKLISGIVKKIIDDEIIIAINNDIYGSIKKSDLIPNESFKIGDKIKACIIKTNKNNQEFKLSRISNDMLSELLKLEIPEIKSESLEIKDIVREPGIKAKVSIKSNITNIDPIGACIGMKGKRIQNISNELYGEKIDIINWDQNLFKYIINIFFPIEIKKIEIDEKIRLINISVQKENLSKIIGKHGQNIKLITKLIKWNLNINEYLK</sequence>
<dbReference type="HAMAP" id="MF_00945_B">
    <property type="entry name" value="NusA_B"/>
    <property type="match status" value="1"/>
</dbReference>
<dbReference type="GO" id="GO:0005829">
    <property type="term" value="C:cytosol"/>
    <property type="evidence" value="ECO:0007669"/>
    <property type="project" value="TreeGrafter"/>
</dbReference>
<dbReference type="Pfam" id="PF00575">
    <property type="entry name" value="S1"/>
    <property type="match status" value="1"/>
</dbReference>
<dbReference type="PROSITE" id="PS50126">
    <property type="entry name" value="S1"/>
    <property type="match status" value="1"/>
</dbReference>
<evidence type="ECO:0000256" key="1">
    <source>
        <dbReference type="ARBA" id="ARBA00022472"/>
    </source>
</evidence>
<dbReference type="Gene3D" id="3.30.300.20">
    <property type="match status" value="2"/>
</dbReference>
<dbReference type="InterPro" id="IPR010213">
    <property type="entry name" value="TF_NusA"/>
</dbReference>
<dbReference type="InterPro" id="IPR058582">
    <property type="entry name" value="KH_NusA_2nd"/>
</dbReference>
<dbReference type="InterPro" id="IPR036555">
    <property type="entry name" value="NusA_N_sf"/>
</dbReference>
<dbReference type="InterPro" id="IPR013735">
    <property type="entry name" value="TF_NusA_N"/>
</dbReference>
<dbReference type="EMBL" id="LR794158">
    <property type="protein sequence ID" value="CAB3976319.1"/>
    <property type="molecule type" value="Genomic_DNA"/>
</dbReference>
<evidence type="ECO:0000256" key="5">
    <source>
        <dbReference type="ARBA" id="ARBA00023015"/>
    </source>
</evidence>
<dbReference type="InterPro" id="IPR009019">
    <property type="entry name" value="KH_sf_prok-type"/>
</dbReference>